<dbReference type="RefSeq" id="WP_044196924.1">
    <property type="nucleotide sequence ID" value="NZ_JMCB01000020.1"/>
</dbReference>
<dbReference type="NCBIfam" id="TIGR02241">
    <property type="entry name" value="conserved hypothetical phage tail region protein"/>
    <property type="match status" value="1"/>
</dbReference>
<evidence type="ECO:0000313" key="1">
    <source>
        <dbReference type="EMBL" id="KFE62670.1"/>
    </source>
</evidence>
<dbReference type="AlphaFoldDB" id="A0A085W4Q7"/>
<dbReference type="PANTHER" id="PTHR38009:SF1">
    <property type="entry name" value="CONSERVED HYPOTHETICAL PHAGE TAIL PROTEIN"/>
    <property type="match status" value="1"/>
</dbReference>
<proteinExistence type="predicted"/>
<dbReference type="STRING" id="394096.DB31_3784"/>
<protein>
    <recommendedName>
        <fullName evidence="3">Phage tail protein</fullName>
    </recommendedName>
</protein>
<accession>A0A085W4Q7</accession>
<keyword evidence="2" id="KW-1185">Reference proteome</keyword>
<reference evidence="1 2" key="1">
    <citation type="submission" date="2014-04" db="EMBL/GenBank/DDBJ databases">
        <title>Genome assembly of Hyalangium minutum DSM 14724.</title>
        <authorList>
            <person name="Sharma G."/>
            <person name="Subramanian S."/>
        </authorList>
    </citation>
    <scope>NUCLEOTIDE SEQUENCE [LARGE SCALE GENOMIC DNA]</scope>
    <source>
        <strain evidence="1 2">DSM 14724</strain>
    </source>
</reference>
<evidence type="ECO:0008006" key="3">
    <source>
        <dbReference type="Google" id="ProtNLM"/>
    </source>
</evidence>
<dbReference type="InterPro" id="IPR011747">
    <property type="entry name" value="CHP02241"/>
</dbReference>
<name>A0A085W4Q7_9BACT</name>
<dbReference type="OrthoDB" id="9799891at2"/>
<comment type="caution">
    <text evidence="1">The sequence shown here is derived from an EMBL/GenBank/DDBJ whole genome shotgun (WGS) entry which is preliminary data.</text>
</comment>
<dbReference type="GO" id="GO:0005198">
    <property type="term" value="F:structural molecule activity"/>
    <property type="evidence" value="ECO:0007669"/>
    <property type="project" value="InterPro"/>
</dbReference>
<dbReference type="EMBL" id="JMCB01000020">
    <property type="protein sequence ID" value="KFE62670.1"/>
    <property type="molecule type" value="Genomic_DNA"/>
</dbReference>
<dbReference type="InterPro" id="IPR010667">
    <property type="entry name" value="Phage_T4_Gp19"/>
</dbReference>
<evidence type="ECO:0000313" key="2">
    <source>
        <dbReference type="Proteomes" id="UP000028725"/>
    </source>
</evidence>
<dbReference type="Pfam" id="PF06841">
    <property type="entry name" value="Phage_T4_gp19"/>
    <property type="match status" value="1"/>
</dbReference>
<gene>
    <name evidence="1" type="ORF">DB31_3784</name>
</gene>
<organism evidence="1 2">
    <name type="scientific">Hyalangium minutum</name>
    <dbReference type="NCBI Taxonomy" id="394096"/>
    <lineage>
        <taxon>Bacteria</taxon>
        <taxon>Pseudomonadati</taxon>
        <taxon>Myxococcota</taxon>
        <taxon>Myxococcia</taxon>
        <taxon>Myxococcales</taxon>
        <taxon>Cystobacterineae</taxon>
        <taxon>Archangiaceae</taxon>
        <taxon>Hyalangium</taxon>
    </lineage>
</organism>
<dbReference type="Proteomes" id="UP000028725">
    <property type="component" value="Unassembled WGS sequence"/>
</dbReference>
<dbReference type="PANTHER" id="PTHR38009">
    <property type="entry name" value="CONSERVED HYPOTHETICAL PHAGE TAIL PROTEIN"/>
    <property type="match status" value="1"/>
</dbReference>
<sequence>MAEANPLVNTPRATELGAQPGARVDLFRSYNFKLIIDGVAEGHFTQLEGLLAKRLNVIHSREGGDSTGVRQQPGALHLGQATLSRGFATSSELWNWFLDSMSGQPRPKNVSIVMLGMDGMTEMLRYNLLACWPCDWEVAAFDAINNQADISRLVLTFESLSRG</sequence>